<protein>
    <submittedName>
        <fullName evidence="1">Uncharacterized protein</fullName>
    </submittedName>
</protein>
<evidence type="ECO:0000313" key="1">
    <source>
        <dbReference type="EMBL" id="KAH9754243.1"/>
    </source>
</evidence>
<evidence type="ECO:0000313" key="2">
    <source>
        <dbReference type="Proteomes" id="UP000829398"/>
    </source>
</evidence>
<sequence length="1740" mass="197585">MAEIILTIVVEVVKCVAPPAYRRICYLRKSKYTSNLQNLKTEVDNLKSERVRTEHQVDEAKRKGEEIEENVGNWLGRANNLSTMSFLYKAADNFTKDEAVANKRCFKGLCPDLKTRCRLSREAERQKEAVVNVRDARRFDRISYCTAPEDIRLIPNKDYEPFESRMFTLRNILSELEDPDVDMLGIYGMGGIGKTMLAEEIARKVKSDKLFDQVVFVEVSQNQDIRKIQGEIADKLGLKFHEESESGRANSLFKRIKAEKKILVILDNIWENLDLRVVGIPHGDGHKGCKVLLTARSLDVLSGKMDSRPNFSIGVLNEEEAWNLFKKMAGDYIEGSEFQSVARDVAKECAGLPVSVVTIARALRNKRLFEWKDALEQLRRPYATNFKDIQPTAYKAIELSYNKLAGEELKNIFLLIGYTAISSIDALLMCGMGLGLFQGVNKMEVARARVRTLVHKLKASCMLLDRISKSEEFFSMHDVVRDVAISIASTEQIALTATNEQVDGFRVWSDESAVKRYTSIVLQDIKTNVLPEVVECPQLKLLFIRADKESSSLTIPNNFFKRMIQVRVINLTYMNLLSLPSTLGFLLNLRALSLCYCKLVDISVIGGLKELEILCLRGSDIKQLPTEVGQLTWLTLLDLRECRKLEVIPPNVLSNLSHLEELYISCRSFQKWEVEVEGVKNASVEELKHLPNLTSLELDIHDVNTLPRGLFLEKLEKYRIRIGDWYWESTNIWRREFRLRLKNKICLKDWLIVQLQGIEDLELRELQEQDVNYFANELAKVGSSELKFLRIRGCSDALNPPAESKGLQESTNAMQSNEIILEDNVNISNTLFIEKVALPKLEKLELRSINIERIWQNQVAAMTCGIENLTHLTLYNCMNLRCLFSSSTVSDNIFVRLQYIEIEKCHVLEELIVMDNQEEERKNNIVMFPQLQYLKMYDLEKLTSFSTGDVHMLEFPSLKELWISRCPEFMVRFKRTTNDLTKKVFPNLEQLIVDAKYIITNKFIFSEDLLCKLKCLDVAFVDELTAILSLDDFLQRFHTLKVLQIEGYNDCLPKEKVENGMEVIIRKAFKCYDLKYILRQESSSIMNNLVILHVTMCHRLINLVPSSTSFQNLKTLKISYCDGLKNVLTFSIAKTLVRLREMKIESCVMITEIVLADDDDDHDAAKDEDIAFSELNELKLLNLKSLRSFYSGNRALNFPSLERLLVDDCTNMKIFSRGELSTPMLHKVQLNMWDEACWAWKESLNTTIEQVNLKKKSFLKKRRGAPPSRQFLSFAPAPNLNLQTRLEILPAMVAGVWSDDNNLQLEATTQFRKLLSNERSQPTEEVIQSGVVPRFVEFLMREDYPQLQYEAAWALTNIASGTSENTKVVIDQGAVPIFVKLLASPSDDVREQAVWALGNVAGDSTRCRDLVLSEEALIPLLAQLNEHAKLSMLRIATWTLSNFCGDKPRPIFEQIRPALPALAQLIRSNDEEVLTDACWALSYLSDGTNDNVQAVIEAGVCPRLVELLGRSSSSVLSPALRAVGNIVMGDDFQTQCIINCGALPYLLGLLIHDHEKSITKFACGIISNITAGNKEQIQAVIDAGFIGPLVNLLQNAEFDIKEWAARAISNATKVDTHEQIKYLVREGCIKPLCDLLLCADPKIVTVCLRGLENILKVGEAEKNMDTAIGDVNQYAQLVEEAEGLEKIENLASHDNYEIHEKSVKILNTYWCGRVVGPQLGLLYAGNEEEDALGSNVITNE</sequence>
<dbReference type="Proteomes" id="UP000829398">
    <property type="component" value="Chromosome 5"/>
</dbReference>
<proteinExistence type="predicted"/>
<dbReference type="EMBL" id="CM039174">
    <property type="protein sequence ID" value="KAH9754243.1"/>
    <property type="molecule type" value="Genomic_DNA"/>
</dbReference>
<comment type="caution">
    <text evidence="1">The sequence shown here is derived from an EMBL/GenBank/DDBJ whole genome shotgun (WGS) entry which is preliminary data.</text>
</comment>
<organism evidence="1 2">
    <name type="scientific">Citrus sinensis</name>
    <name type="common">Sweet orange</name>
    <name type="synonym">Citrus aurantium var. sinensis</name>
    <dbReference type="NCBI Taxonomy" id="2711"/>
    <lineage>
        <taxon>Eukaryota</taxon>
        <taxon>Viridiplantae</taxon>
        <taxon>Streptophyta</taxon>
        <taxon>Embryophyta</taxon>
        <taxon>Tracheophyta</taxon>
        <taxon>Spermatophyta</taxon>
        <taxon>Magnoliopsida</taxon>
        <taxon>eudicotyledons</taxon>
        <taxon>Gunneridae</taxon>
        <taxon>Pentapetalae</taxon>
        <taxon>rosids</taxon>
        <taxon>malvids</taxon>
        <taxon>Sapindales</taxon>
        <taxon>Rutaceae</taxon>
        <taxon>Aurantioideae</taxon>
        <taxon>Citrus</taxon>
    </lineage>
</organism>
<name>A0ACB8KIP1_CITSI</name>
<accession>A0ACB8KIP1</accession>
<keyword evidence="2" id="KW-1185">Reference proteome</keyword>
<reference evidence="2" key="1">
    <citation type="journal article" date="2023" name="Hortic. Res.">
        <title>A chromosome-level phased genome enabling allele-level studies in sweet orange: a case study on citrus Huanglongbing tolerance.</title>
        <authorList>
            <person name="Wu B."/>
            <person name="Yu Q."/>
            <person name="Deng Z."/>
            <person name="Duan Y."/>
            <person name="Luo F."/>
            <person name="Gmitter F. Jr."/>
        </authorList>
    </citation>
    <scope>NUCLEOTIDE SEQUENCE [LARGE SCALE GENOMIC DNA]</scope>
    <source>
        <strain evidence="2">cv. Valencia</strain>
    </source>
</reference>
<gene>
    <name evidence="1" type="ORF">KPL71_015389</name>
</gene>